<protein>
    <submittedName>
        <fullName evidence="1">Uncharacterized protein</fullName>
    </submittedName>
</protein>
<dbReference type="Gramene" id="Kaladp0015s0178.1.v1.1">
    <property type="protein sequence ID" value="Kaladp0015s0178.1.v1.1.CDS.1"/>
    <property type="gene ID" value="Kaladp0015s0178.v1.1"/>
</dbReference>
<evidence type="ECO:0000313" key="1">
    <source>
        <dbReference type="EnsemblPlants" id="Kaladp0015s0178.1.v1.1.CDS.1"/>
    </source>
</evidence>
<dbReference type="AlphaFoldDB" id="A0A7N0SZM7"/>
<dbReference type="EnsemblPlants" id="Kaladp0015s0178.1.v1.1">
    <property type="protein sequence ID" value="Kaladp0015s0178.1.v1.1.CDS.1"/>
    <property type="gene ID" value="Kaladp0015s0178.v1.1"/>
</dbReference>
<reference evidence="1" key="1">
    <citation type="submission" date="2021-01" db="UniProtKB">
        <authorList>
            <consortium name="EnsemblPlants"/>
        </authorList>
    </citation>
    <scope>IDENTIFICATION</scope>
</reference>
<sequence length="81" mass="9255">MQVWASRRCGARDARGTKQTRELRRTRCSSVCFAASRPLARLEVSSLVGCFHAVSWPIQWWTVAGDFKADCVEFDLRKHTP</sequence>
<evidence type="ECO:0000313" key="2">
    <source>
        <dbReference type="Proteomes" id="UP000594263"/>
    </source>
</evidence>
<accession>A0A7N0SZM7</accession>
<proteinExistence type="predicted"/>
<keyword evidence="2" id="KW-1185">Reference proteome</keyword>
<name>A0A7N0SZM7_KALFE</name>
<organism evidence="1 2">
    <name type="scientific">Kalanchoe fedtschenkoi</name>
    <name type="common">Lavender scallops</name>
    <name type="synonym">South American air plant</name>
    <dbReference type="NCBI Taxonomy" id="63787"/>
    <lineage>
        <taxon>Eukaryota</taxon>
        <taxon>Viridiplantae</taxon>
        <taxon>Streptophyta</taxon>
        <taxon>Embryophyta</taxon>
        <taxon>Tracheophyta</taxon>
        <taxon>Spermatophyta</taxon>
        <taxon>Magnoliopsida</taxon>
        <taxon>eudicotyledons</taxon>
        <taxon>Gunneridae</taxon>
        <taxon>Pentapetalae</taxon>
        <taxon>Saxifragales</taxon>
        <taxon>Crassulaceae</taxon>
        <taxon>Kalanchoe</taxon>
    </lineage>
</organism>
<dbReference type="Proteomes" id="UP000594263">
    <property type="component" value="Unplaced"/>
</dbReference>